<protein>
    <recommendedName>
        <fullName evidence="7">Diguanylate cyclase/phosphodiesterase</fullName>
    </recommendedName>
</protein>
<reference evidence="5" key="1">
    <citation type="submission" date="2021-03" db="EMBL/GenBank/DDBJ databases">
        <title>Whole genome shotgun sequence of Actinoplanes consettensis NBRC 14913.</title>
        <authorList>
            <person name="Komaki H."/>
            <person name="Tamura T."/>
        </authorList>
    </citation>
    <scope>NUCLEOTIDE SEQUENCE</scope>
    <source>
        <strain evidence="5">NBRC 14913</strain>
    </source>
</reference>
<gene>
    <name evidence="5" type="ORF">Aco04nite_12990</name>
</gene>
<dbReference type="InterPro" id="IPR000160">
    <property type="entry name" value="GGDEF_dom"/>
</dbReference>
<keyword evidence="6" id="KW-1185">Reference proteome</keyword>
<dbReference type="InterPro" id="IPR001633">
    <property type="entry name" value="EAL_dom"/>
</dbReference>
<sequence>MRRRLRPVAWVAFALVQAGLYVFPAHAVLIYSLCMMVATASGAVLHGLFALSRRGHARRVWTVTSIGLACWAFAEVSVGIGAAVTGHAGGRGTAATVLNLAAFGFAVAGMLSIPTAPRGAGGKLRMIFDGVVAACALMGAVWVLLFGPLSRIESPAEAVVDLSYPVLAAGVLAIALVLLSGQSLRRRSAMTVVTGGVVVLTVTLLVEVVANVFGVGWLHPAVHGGFIAAAGILGMAPFSSLPEGEERVWAPSTRFGNLVPYAPVVIFIGVGVTFVIQGRTFDTGTVLAVVVLVVAVFGRQFVELRLNAALSRSLVRERERFAHDAAHDTLTGLANRARLTAELAKDPVAALLLVDLDGFKAVNDTFGHATGDKLLITVAQRLREAVGDDALPARLGGDEFAVLVRHGDVDDARGMARAILDRLGEPGMPAVVGASIGIATAAAAEDRDHLLHEADMAMYEAKNNGKGTYKVYDRELAALAEQRRRLQAELAVALAEGQLFVAYQPVVDLASGASHAAEALVRWRHPTRGPIQPDDFLPAAEDAGLLVEIDRWVLDAAAAQLAEWRQIDPAYTIAVNLSVAYLVSGRVVEDVRTALREHGLPGNSLTVEVTESSLIADLDAAATTLREVKALGVRISLDDFGVGYSSLTYLRKLPVDVVKIDRSFVRELAWDNKAKVLFKAVLDLVHALGLTCVAEGIEEPRQLGQLLAMGCARGQGYLFSPPVTADLVQIGPHRPRARMTAASNT</sequence>
<dbReference type="Gene3D" id="3.30.70.270">
    <property type="match status" value="1"/>
</dbReference>
<dbReference type="PANTHER" id="PTHR44757">
    <property type="entry name" value="DIGUANYLATE CYCLASE DGCP"/>
    <property type="match status" value="1"/>
</dbReference>
<organism evidence="5 6">
    <name type="scientific">Winogradskya consettensis</name>
    <dbReference type="NCBI Taxonomy" id="113560"/>
    <lineage>
        <taxon>Bacteria</taxon>
        <taxon>Bacillati</taxon>
        <taxon>Actinomycetota</taxon>
        <taxon>Actinomycetes</taxon>
        <taxon>Micromonosporales</taxon>
        <taxon>Micromonosporaceae</taxon>
        <taxon>Winogradskya</taxon>
    </lineage>
</organism>
<dbReference type="CDD" id="cd01949">
    <property type="entry name" value="GGDEF"/>
    <property type="match status" value="1"/>
</dbReference>
<evidence type="ECO:0000259" key="3">
    <source>
        <dbReference type="PROSITE" id="PS50883"/>
    </source>
</evidence>
<dbReference type="PANTHER" id="PTHR44757:SF2">
    <property type="entry name" value="BIOFILM ARCHITECTURE MAINTENANCE PROTEIN MBAA"/>
    <property type="match status" value="1"/>
</dbReference>
<feature type="coiled-coil region" evidence="1">
    <location>
        <begin position="469"/>
        <end position="496"/>
    </location>
</feature>
<dbReference type="AlphaFoldDB" id="A0A919SC60"/>
<dbReference type="CDD" id="cd01948">
    <property type="entry name" value="EAL"/>
    <property type="match status" value="1"/>
</dbReference>
<dbReference type="InterPro" id="IPR052155">
    <property type="entry name" value="Biofilm_reg_signaling"/>
</dbReference>
<dbReference type="SUPFAM" id="SSF141868">
    <property type="entry name" value="EAL domain-like"/>
    <property type="match status" value="1"/>
</dbReference>
<feature type="transmembrane region" description="Helical" evidence="2">
    <location>
        <begin position="192"/>
        <end position="215"/>
    </location>
</feature>
<dbReference type="Proteomes" id="UP000680865">
    <property type="component" value="Unassembled WGS sequence"/>
</dbReference>
<dbReference type="RefSeq" id="WP_212996261.1">
    <property type="nucleotide sequence ID" value="NZ_BAAATW010000001.1"/>
</dbReference>
<feature type="transmembrane region" description="Helical" evidence="2">
    <location>
        <begin position="63"/>
        <end position="84"/>
    </location>
</feature>
<dbReference type="InterPro" id="IPR035919">
    <property type="entry name" value="EAL_sf"/>
</dbReference>
<comment type="caution">
    <text evidence="5">The sequence shown here is derived from an EMBL/GenBank/DDBJ whole genome shotgun (WGS) entry which is preliminary data.</text>
</comment>
<evidence type="ECO:0000259" key="4">
    <source>
        <dbReference type="PROSITE" id="PS50887"/>
    </source>
</evidence>
<keyword evidence="1" id="KW-0175">Coiled coil</keyword>
<dbReference type="InterPro" id="IPR029787">
    <property type="entry name" value="Nucleotide_cyclase"/>
</dbReference>
<dbReference type="Pfam" id="PF00563">
    <property type="entry name" value="EAL"/>
    <property type="match status" value="1"/>
</dbReference>
<proteinExistence type="predicted"/>
<dbReference type="SMART" id="SM00267">
    <property type="entry name" value="GGDEF"/>
    <property type="match status" value="1"/>
</dbReference>
<feature type="transmembrane region" description="Helical" evidence="2">
    <location>
        <begin position="96"/>
        <end position="114"/>
    </location>
</feature>
<keyword evidence="2" id="KW-0812">Transmembrane</keyword>
<dbReference type="SUPFAM" id="SSF55073">
    <property type="entry name" value="Nucleotide cyclase"/>
    <property type="match status" value="1"/>
</dbReference>
<feature type="transmembrane region" description="Helical" evidence="2">
    <location>
        <begin position="221"/>
        <end position="238"/>
    </location>
</feature>
<feature type="transmembrane region" description="Helical" evidence="2">
    <location>
        <begin position="258"/>
        <end position="277"/>
    </location>
</feature>
<dbReference type="NCBIfam" id="TIGR00254">
    <property type="entry name" value="GGDEF"/>
    <property type="match status" value="1"/>
</dbReference>
<feature type="transmembrane region" description="Helical" evidence="2">
    <location>
        <begin position="28"/>
        <end position="51"/>
    </location>
</feature>
<evidence type="ECO:0000256" key="1">
    <source>
        <dbReference type="SAM" id="Coils"/>
    </source>
</evidence>
<evidence type="ECO:0000313" key="5">
    <source>
        <dbReference type="EMBL" id="GIM68944.1"/>
    </source>
</evidence>
<name>A0A919SC60_9ACTN</name>
<feature type="domain" description="GGDEF" evidence="4">
    <location>
        <begin position="347"/>
        <end position="474"/>
    </location>
</feature>
<dbReference type="Pfam" id="PF00990">
    <property type="entry name" value="GGDEF"/>
    <property type="match status" value="1"/>
</dbReference>
<dbReference type="PROSITE" id="PS50883">
    <property type="entry name" value="EAL"/>
    <property type="match status" value="1"/>
</dbReference>
<dbReference type="SMART" id="SM00052">
    <property type="entry name" value="EAL"/>
    <property type="match status" value="1"/>
</dbReference>
<dbReference type="InterPro" id="IPR043128">
    <property type="entry name" value="Rev_trsase/Diguanyl_cyclase"/>
</dbReference>
<evidence type="ECO:0000313" key="6">
    <source>
        <dbReference type="Proteomes" id="UP000680865"/>
    </source>
</evidence>
<feature type="transmembrane region" description="Helical" evidence="2">
    <location>
        <begin position="126"/>
        <end position="150"/>
    </location>
</feature>
<dbReference type="EMBL" id="BOQP01000006">
    <property type="protein sequence ID" value="GIM68944.1"/>
    <property type="molecule type" value="Genomic_DNA"/>
</dbReference>
<dbReference type="Gene3D" id="3.20.20.450">
    <property type="entry name" value="EAL domain"/>
    <property type="match status" value="1"/>
</dbReference>
<dbReference type="PROSITE" id="PS50887">
    <property type="entry name" value="GGDEF"/>
    <property type="match status" value="1"/>
</dbReference>
<keyword evidence="2" id="KW-0472">Membrane</keyword>
<evidence type="ECO:0008006" key="7">
    <source>
        <dbReference type="Google" id="ProtNLM"/>
    </source>
</evidence>
<feature type="transmembrane region" description="Helical" evidence="2">
    <location>
        <begin position="162"/>
        <end position="180"/>
    </location>
</feature>
<accession>A0A919SC60</accession>
<evidence type="ECO:0000256" key="2">
    <source>
        <dbReference type="SAM" id="Phobius"/>
    </source>
</evidence>
<keyword evidence="2" id="KW-1133">Transmembrane helix</keyword>
<feature type="domain" description="EAL" evidence="3">
    <location>
        <begin position="483"/>
        <end position="736"/>
    </location>
</feature>